<dbReference type="RefSeq" id="WP_076380494.1">
    <property type="nucleotide sequence ID" value="NZ_FTOR01000006.1"/>
</dbReference>
<dbReference type="OrthoDB" id="1523452at2"/>
<accession>A0A1N7QRI4</accession>
<dbReference type="Pfam" id="PF08889">
    <property type="entry name" value="WbqC"/>
    <property type="match status" value="1"/>
</dbReference>
<reference evidence="2" key="1">
    <citation type="submission" date="2017-01" db="EMBL/GenBank/DDBJ databases">
        <authorList>
            <person name="Varghese N."/>
            <person name="Submissions S."/>
        </authorList>
    </citation>
    <scope>NUCLEOTIDE SEQUENCE [LARGE SCALE GENOMIC DNA]</scope>
    <source>
        <strain evidence="2">DSM 21054</strain>
    </source>
</reference>
<evidence type="ECO:0000313" key="1">
    <source>
        <dbReference type="EMBL" id="SIT25406.1"/>
    </source>
</evidence>
<dbReference type="InterPro" id="IPR014985">
    <property type="entry name" value="WbqC"/>
</dbReference>
<evidence type="ECO:0000313" key="2">
    <source>
        <dbReference type="Proteomes" id="UP000186917"/>
    </source>
</evidence>
<dbReference type="Proteomes" id="UP000186917">
    <property type="component" value="Unassembled WGS sequence"/>
</dbReference>
<organism evidence="1 2">
    <name type="scientific">Filimonas lacunae</name>
    <dbReference type="NCBI Taxonomy" id="477680"/>
    <lineage>
        <taxon>Bacteria</taxon>
        <taxon>Pseudomonadati</taxon>
        <taxon>Bacteroidota</taxon>
        <taxon>Chitinophagia</taxon>
        <taxon>Chitinophagales</taxon>
        <taxon>Chitinophagaceae</taxon>
        <taxon>Filimonas</taxon>
    </lineage>
</organism>
<protein>
    <submittedName>
        <fullName evidence="1">WbqC-like protein family protein</fullName>
    </submittedName>
</protein>
<dbReference type="AlphaFoldDB" id="A0A1N7QRI4"/>
<dbReference type="STRING" id="477680.SAMN05421788_106305"/>
<keyword evidence="2" id="KW-1185">Reference proteome</keyword>
<dbReference type="EMBL" id="FTOR01000006">
    <property type="protein sequence ID" value="SIT25406.1"/>
    <property type="molecule type" value="Genomic_DNA"/>
</dbReference>
<proteinExistence type="predicted"/>
<sequence>METTLVIDNHYFPCVSYMKMLSTHTYVNFEACENFQKNSFRNRCVVAGSNGVINLSVPLVNGRDQKVLYKQLKIDHTQNWQVQHWRTITSCYQKAPFFEYFAPGVESLLTKQHEYLFEANLEIITWLKKVCKLKVTIGETSDYVPEYTGDGITDARNAIRPNNYQQSPELVSPYYQMFEDRIGYQPNLSILDLLFCAGPTALF</sequence>
<name>A0A1N7QRI4_9BACT</name>
<gene>
    <name evidence="1" type="ORF">SAMN05421788_106305</name>
</gene>